<dbReference type="RefSeq" id="WP_336808567.1">
    <property type="nucleotide sequence ID" value="NZ_JBBBNY010000012.1"/>
</dbReference>
<evidence type="ECO:0000256" key="1">
    <source>
        <dbReference type="SAM" id="Phobius"/>
    </source>
</evidence>
<feature type="transmembrane region" description="Helical" evidence="1">
    <location>
        <begin position="74"/>
        <end position="98"/>
    </location>
</feature>
<organism evidence="2 3">
    <name type="scientific">Fulvimonas yonginensis</name>
    <dbReference type="NCBI Taxonomy" id="1495200"/>
    <lineage>
        <taxon>Bacteria</taxon>
        <taxon>Pseudomonadati</taxon>
        <taxon>Pseudomonadota</taxon>
        <taxon>Gammaproteobacteria</taxon>
        <taxon>Lysobacterales</taxon>
        <taxon>Rhodanobacteraceae</taxon>
        <taxon>Fulvimonas</taxon>
    </lineage>
</organism>
<keyword evidence="3" id="KW-1185">Reference proteome</keyword>
<dbReference type="Proteomes" id="UP001381174">
    <property type="component" value="Unassembled WGS sequence"/>
</dbReference>
<evidence type="ECO:0000313" key="3">
    <source>
        <dbReference type="Proteomes" id="UP001381174"/>
    </source>
</evidence>
<keyword evidence="1" id="KW-1133">Transmembrane helix</keyword>
<gene>
    <name evidence="2" type="ORF">WAT24_14095</name>
</gene>
<evidence type="ECO:0000313" key="2">
    <source>
        <dbReference type="EMBL" id="MEI7037896.1"/>
    </source>
</evidence>
<feature type="transmembrane region" description="Helical" evidence="1">
    <location>
        <begin position="35"/>
        <end position="54"/>
    </location>
</feature>
<keyword evidence="1" id="KW-0472">Membrane</keyword>
<comment type="caution">
    <text evidence="2">The sequence shown here is derived from an EMBL/GenBank/DDBJ whole genome shotgun (WGS) entry which is preliminary data.</text>
</comment>
<name>A0ABU8JE91_9GAMM</name>
<proteinExistence type="predicted"/>
<accession>A0ABU8JE91</accession>
<sequence>MSYLALLLLAPWLLILGWAYFAYPKSLPRTAARRAFDWTALLIAAASSVALAKLGFDAAPPPQVGAFGRASGAIWQQVLPALLGYGACVLVLLLALLLRQVVWGRRARQGGSAGR</sequence>
<feature type="transmembrane region" description="Helical" evidence="1">
    <location>
        <begin position="6"/>
        <end position="23"/>
    </location>
</feature>
<reference evidence="2 3" key="1">
    <citation type="journal article" date="2014" name="Int. J. Syst. Evol. Microbiol.">
        <title>Fulvimonas yonginensis sp. nov., isolated from greenhouse soil, and emended description of the genus Fulvimonas.</title>
        <authorList>
            <person name="Ahn J.H."/>
            <person name="Kim S.J."/>
            <person name="Weon H.Y."/>
            <person name="Hong S.B."/>
            <person name="Seok S.J."/>
            <person name="Kwon S.W."/>
        </authorList>
    </citation>
    <scope>NUCLEOTIDE SEQUENCE [LARGE SCALE GENOMIC DNA]</scope>
    <source>
        <strain evidence="2 3">KACC 16952</strain>
    </source>
</reference>
<protein>
    <submittedName>
        <fullName evidence="2">Uncharacterized protein</fullName>
    </submittedName>
</protein>
<dbReference type="EMBL" id="JBBBNY010000012">
    <property type="protein sequence ID" value="MEI7037896.1"/>
    <property type="molecule type" value="Genomic_DNA"/>
</dbReference>
<keyword evidence="1" id="KW-0812">Transmembrane</keyword>